<gene>
    <name evidence="9" type="ORF">V1264_006875</name>
</gene>
<name>A0AAN9G4Y0_9CAEN</name>
<feature type="transmembrane region" description="Helical" evidence="7">
    <location>
        <begin position="375"/>
        <end position="397"/>
    </location>
</feature>
<evidence type="ECO:0000256" key="7">
    <source>
        <dbReference type="SAM" id="Phobius"/>
    </source>
</evidence>
<feature type="transmembrane region" description="Helical" evidence="7">
    <location>
        <begin position="267"/>
        <end position="290"/>
    </location>
</feature>
<comment type="similarity">
    <text evidence="2">Belongs to the peptidase S54 family.</text>
</comment>
<proteinExistence type="inferred from homology"/>
<dbReference type="SUPFAM" id="SSF47473">
    <property type="entry name" value="EF-hand"/>
    <property type="match status" value="1"/>
</dbReference>
<dbReference type="GO" id="GO:0004252">
    <property type="term" value="F:serine-type endopeptidase activity"/>
    <property type="evidence" value="ECO:0007669"/>
    <property type="project" value="InterPro"/>
</dbReference>
<keyword evidence="5 7" id="KW-1133">Transmembrane helix</keyword>
<feature type="transmembrane region" description="Helical" evidence="7">
    <location>
        <begin position="242"/>
        <end position="261"/>
    </location>
</feature>
<feature type="transmembrane region" description="Helical" evidence="7">
    <location>
        <begin position="210"/>
        <end position="235"/>
    </location>
</feature>
<evidence type="ECO:0000256" key="1">
    <source>
        <dbReference type="ARBA" id="ARBA00004141"/>
    </source>
</evidence>
<comment type="subcellular location">
    <subcellularLocation>
        <location evidence="1">Membrane</location>
        <topology evidence="1">Multi-pass membrane protein</topology>
    </subcellularLocation>
</comment>
<dbReference type="PANTHER" id="PTHR45840:SF2">
    <property type="entry name" value="PROTEIN RHOMBOID-RELATED"/>
    <property type="match status" value="1"/>
</dbReference>
<feature type="domain" description="Peptidase S54 rhomboid" evidence="8">
    <location>
        <begin position="205"/>
        <end position="361"/>
    </location>
</feature>
<dbReference type="PROSITE" id="PS00018">
    <property type="entry name" value="EF_HAND_1"/>
    <property type="match status" value="1"/>
</dbReference>
<dbReference type="Pfam" id="PF01694">
    <property type="entry name" value="Rhomboid"/>
    <property type="match status" value="1"/>
</dbReference>
<evidence type="ECO:0000256" key="4">
    <source>
        <dbReference type="ARBA" id="ARBA00022837"/>
    </source>
</evidence>
<dbReference type="PANTHER" id="PTHR45840">
    <property type="entry name" value="RHOMBOID-RELATED PROTEIN"/>
    <property type="match status" value="1"/>
</dbReference>
<keyword evidence="3 7" id="KW-0812">Transmembrane</keyword>
<evidence type="ECO:0000313" key="9">
    <source>
        <dbReference type="EMBL" id="KAK7095476.1"/>
    </source>
</evidence>
<organism evidence="9 10">
    <name type="scientific">Littorina saxatilis</name>
    <dbReference type="NCBI Taxonomy" id="31220"/>
    <lineage>
        <taxon>Eukaryota</taxon>
        <taxon>Metazoa</taxon>
        <taxon>Spiralia</taxon>
        <taxon>Lophotrochozoa</taxon>
        <taxon>Mollusca</taxon>
        <taxon>Gastropoda</taxon>
        <taxon>Caenogastropoda</taxon>
        <taxon>Littorinimorpha</taxon>
        <taxon>Littorinoidea</taxon>
        <taxon>Littorinidae</taxon>
        <taxon>Littorina</taxon>
    </lineage>
</organism>
<feature type="transmembrane region" description="Helical" evidence="7">
    <location>
        <begin position="157"/>
        <end position="175"/>
    </location>
</feature>
<reference evidence="9 10" key="1">
    <citation type="submission" date="2024-02" db="EMBL/GenBank/DDBJ databases">
        <title>Chromosome-scale genome assembly of the rough periwinkle Littorina saxatilis.</title>
        <authorList>
            <person name="De Jode A."/>
            <person name="Faria R."/>
            <person name="Formenti G."/>
            <person name="Sims Y."/>
            <person name="Smith T.P."/>
            <person name="Tracey A."/>
            <person name="Wood J.M.D."/>
            <person name="Zagrodzka Z.B."/>
            <person name="Johannesson K."/>
            <person name="Butlin R.K."/>
            <person name="Leder E.H."/>
        </authorList>
    </citation>
    <scope>NUCLEOTIDE SEQUENCE [LARGE SCALE GENOMIC DNA]</scope>
    <source>
        <strain evidence="9">Snail1</strain>
        <tissue evidence="9">Muscle</tissue>
    </source>
</reference>
<feature type="transmembrane region" description="Helical" evidence="7">
    <location>
        <begin position="343"/>
        <end position="363"/>
    </location>
</feature>
<dbReference type="InterPro" id="IPR018247">
    <property type="entry name" value="EF_Hand_1_Ca_BS"/>
</dbReference>
<dbReference type="AlphaFoldDB" id="A0AAN9G4Y0"/>
<dbReference type="GO" id="GO:0016020">
    <property type="term" value="C:membrane"/>
    <property type="evidence" value="ECO:0007669"/>
    <property type="project" value="UniProtKB-SubCell"/>
</dbReference>
<dbReference type="Gene3D" id="1.20.1540.10">
    <property type="entry name" value="Rhomboid-like"/>
    <property type="match status" value="1"/>
</dbReference>
<evidence type="ECO:0000256" key="6">
    <source>
        <dbReference type="ARBA" id="ARBA00023136"/>
    </source>
</evidence>
<dbReference type="InterPro" id="IPR051739">
    <property type="entry name" value="Rhomboid_IM_Serine_Proteases"/>
</dbReference>
<feature type="transmembrane region" description="Helical" evidence="7">
    <location>
        <begin position="311"/>
        <end position="331"/>
    </location>
</feature>
<dbReference type="InterPro" id="IPR011992">
    <property type="entry name" value="EF-hand-dom_pair"/>
</dbReference>
<dbReference type="Proteomes" id="UP001374579">
    <property type="component" value="Unassembled WGS sequence"/>
</dbReference>
<evidence type="ECO:0000313" key="10">
    <source>
        <dbReference type="Proteomes" id="UP001374579"/>
    </source>
</evidence>
<evidence type="ECO:0000256" key="5">
    <source>
        <dbReference type="ARBA" id="ARBA00022989"/>
    </source>
</evidence>
<keyword evidence="4" id="KW-0106">Calcium</keyword>
<sequence length="406" mass="46439">MLKYWTRGTASGARSSRNSTVFSVEEDLTELDRQVRQNLEQHFRPVFQRFVYGGERIASHDLRRLLHDEFYRDLLPPDKVYELIDLVDFNPGKAISYTEFVRIVTGGYDTDDVELSGSRNQLTDTPKTWLNTVCRNTMPQAEVDEYLKDYHWVPPPFFMITISLVQLIVFIYYAVDIWQKAEINVGALDVVPAYSPLMYLQEKRHEPWRFVTYMFLHQGALDMIFNVGLQVVLGFPLEVMFGWWRLAILYLIGVITGSLAQSVCDHYVGLAGAAGGCYAVVFGHVLAICVNWSELDNKKSEKRAKKWWGRPLFRIVLILVAVLIQISLAVFRRFYPGYPAYKVGVAAHGGGLVAGLLLGRSFLADSVNYPWKHSTFWIDIFTVLIFIAACIIFNIVFKGYPEAVMD</sequence>
<evidence type="ECO:0000259" key="8">
    <source>
        <dbReference type="Pfam" id="PF01694"/>
    </source>
</evidence>
<accession>A0AAN9G4Y0</accession>
<dbReference type="InterPro" id="IPR022764">
    <property type="entry name" value="Peptidase_S54_rhomboid_dom"/>
</dbReference>
<dbReference type="InterPro" id="IPR035952">
    <property type="entry name" value="Rhomboid-like_sf"/>
</dbReference>
<dbReference type="SUPFAM" id="SSF144091">
    <property type="entry name" value="Rhomboid-like"/>
    <property type="match status" value="1"/>
</dbReference>
<keyword evidence="6 7" id="KW-0472">Membrane</keyword>
<dbReference type="EMBL" id="JBAMIC010000018">
    <property type="protein sequence ID" value="KAK7095476.1"/>
    <property type="molecule type" value="Genomic_DNA"/>
</dbReference>
<keyword evidence="10" id="KW-1185">Reference proteome</keyword>
<evidence type="ECO:0000256" key="3">
    <source>
        <dbReference type="ARBA" id="ARBA00022692"/>
    </source>
</evidence>
<evidence type="ECO:0000256" key="2">
    <source>
        <dbReference type="ARBA" id="ARBA00009045"/>
    </source>
</evidence>
<protein>
    <recommendedName>
        <fullName evidence="8">Peptidase S54 rhomboid domain-containing protein</fullName>
    </recommendedName>
</protein>
<comment type="caution">
    <text evidence="9">The sequence shown here is derived from an EMBL/GenBank/DDBJ whole genome shotgun (WGS) entry which is preliminary data.</text>
</comment>